<dbReference type="InterPro" id="IPR001227">
    <property type="entry name" value="Ac_transferase_dom_sf"/>
</dbReference>
<dbReference type="NCBIfam" id="TIGR00128">
    <property type="entry name" value="fabD"/>
    <property type="match status" value="1"/>
</dbReference>
<dbReference type="SUPFAM" id="SSF55048">
    <property type="entry name" value="Probable ACP-binding domain of malonyl-CoA ACP transacylase"/>
    <property type="match status" value="1"/>
</dbReference>
<feature type="domain" description="Malonyl-CoA:ACP transacylase (MAT)" evidence="6">
    <location>
        <begin position="7"/>
        <end position="302"/>
    </location>
</feature>
<reference evidence="7" key="1">
    <citation type="submission" date="2009-07" db="EMBL/GenBank/DDBJ databases">
        <authorList>
            <person name="Weinstock G."/>
            <person name="Sodergren E."/>
            <person name="Clifton S."/>
            <person name="Fulton L."/>
            <person name="Fulton B."/>
            <person name="Courtney L."/>
            <person name="Fronick C."/>
            <person name="Harrison M."/>
            <person name="Strong C."/>
            <person name="Farmer C."/>
            <person name="Delahaunty K."/>
            <person name="Markovic C."/>
            <person name="Hall O."/>
            <person name="Minx P."/>
            <person name="Tomlinson C."/>
            <person name="Mitreva M."/>
            <person name="Nelson J."/>
            <person name="Hou S."/>
            <person name="Wollam A."/>
            <person name="Pepin K.H."/>
            <person name="Johnson M."/>
            <person name="Bhonagiri V."/>
            <person name="Nash W.E."/>
            <person name="Warren W."/>
            <person name="Chinwalla A."/>
            <person name="Mardis E.R."/>
            <person name="Wilson R.K."/>
        </authorList>
    </citation>
    <scope>NUCLEOTIDE SEQUENCE [LARGE SCALE GENOMIC DNA]</scope>
    <source>
        <strain evidence="7">DSM 14469</strain>
    </source>
</reference>
<comment type="catalytic activity">
    <reaction evidence="3 4">
        <text>holo-[ACP] + malonyl-CoA = malonyl-[ACP] + CoA</text>
        <dbReference type="Rhea" id="RHEA:41792"/>
        <dbReference type="Rhea" id="RHEA-COMP:9623"/>
        <dbReference type="Rhea" id="RHEA-COMP:9685"/>
        <dbReference type="ChEBI" id="CHEBI:57287"/>
        <dbReference type="ChEBI" id="CHEBI:57384"/>
        <dbReference type="ChEBI" id="CHEBI:64479"/>
        <dbReference type="ChEBI" id="CHEBI:78449"/>
        <dbReference type="EC" id="2.3.1.39"/>
    </reaction>
</comment>
<dbReference type="FunFam" id="3.30.70.250:FF:000001">
    <property type="entry name" value="Malonyl CoA-acyl carrier protein transacylase"/>
    <property type="match status" value="1"/>
</dbReference>
<dbReference type="PANTHER" id="PTHR42681">
    <property type="entry name" value="MALONYL-COA-ACYL CARRIER PROTEIN TRANSACYLASE, MITOCHONDRIAL"/>
    <property type="match status" value="1"/>
</dbReference>
<dbReference type="RefSeq" id="WP_006859823.1">
    <property type="nucleotide sequence ID" value="NZ_ACCL02000001.1"/>
</dbReference>
<dbReference type="SUPFAM" id="SSF52151">
    <property type="entry name" value="FabD/lysophospholipase-like"/>
    <property type="match status" value="1"/>
</dbReference>
<evidence type="ECO:0000256" key="2">
    <source>
        <dbReference type="ARBA" id="ARBA00023315"/>
    </source>
</evidence>
<dbReference type="InterPro" id="IPR016035">
    <property type="entry name" value="Acyl_Trfase/lysoPLipase"/>
</dbReference>
<dbReference type="Gene3D" id="3.40.366.10">
    <property type="entry name" value="Malonyl-Coenzyme A Acyl Carrier Protein, domain 2"/>
    <property type="match status" value="1"/>
</dbReference>
<dbReference type="Proteomes" id="UP000005561">
    <property type="component" value="Unassembled WGS sequence"/>
</dbReference>
<dbReference type="Gene3D" id="3.30.70.250">
    <property type="entry name" value="Malonyl-CoA ACP transacylase, ACP-binding"/>
    <property type="match status" value="1"/>
</dbReference>
<keyword evidence="8" id="KW-1185">Reference proteome</keyword>
<dbReference type="SMART" id="SM00827">
    <property type="entry name" value="PKS_AT"/>
    <property type="match status" value="1"/>
</dbReference>
<dbReference type="InterPro" id="IPR004410">
    <property type="entry name" value="Malonyl_CoA-ACP_transAc_FabD"/>
</dbReference>
<feature type="active site" evidence="5">
    <location>
        <position position="197"/>
    </location>
</feature>
<evidence type="ECO:0000256" key="3">
    <source>
        <dbReference type="ARBA" id="ARBA00048462"/>
    </source>
</evidence>
<accession>C6L8T2</accession>
<dbReference type="PIRSF" id="PIRSF000446">
    <property type="entry name" value="Mct"/>
    <property type="match status" value="1"/>
</dbReference>
<feature type="active site" evidence="5">
    <location>
        <position position="90"/>
    </location>
</feature>
<proteinExistence type="inferred from homology"/>
<dbReference type="InterPro" id="IPR050858">
    <property type="entry name" value="Mal-CoA-ACP_Trans/PKS_FabD"/>
</dbReference>
<organism evidence="7 8">
    <name type="scientific">Marvinbryantia formatexigens DSM 14469</name>
    <dbReference type="NCBI Taxonomy" id="478749"/>
    <lineage>
        <taxon>Bacteria</taxon>
        <taxon>Bacillati</taxon>
        <taxon>Bacillota</taxon>
        <taxon>Clostridia</taxon>
        <taxon>Lachnospirales</taxon>
        <taxon>Lachnospiraceae</taxon>
        <taxon>Marvinbryantia</taxon>
    </lineage>
</organism>
<sequence length="307" mass="33135">MSKTAFLFPGQGAQYVGMAREFYEEYEESRRMFALASQAAGFSIEDICFTENEKINETQYTQPSLLTACCAILSAVKKEGIRADAAAGLSLGEYCALTAAGSFSFSDAVHTVCRRGVYMQTAVPEGEGCMCAVLSRKPLPVEEICAEINGVVSLANDNCPGQQVITGEKEAVREASERLLAAGAARVVPLKVSGPFHSPMLAGAGQKLADVLENVDIREPELLFVSNVTAEAVSGVQMLRRLLAQQVYSPVRWQQSMRYLIGAGVDTFIEIGPGKTLSNFMKKIDGSVKMYHIETPAELRAVQAELG</sequence>
<dbReference type="GO" id="GO:0006633">
    <property type="term" value="P:fatty acid biosynthetic process"/>
    <property type="evidence" value="ECO:0007669"/>
    <property type="project" value="TreeGrafter"/>
</dbReference>
<dbReference type="InterPro" id="IPR016036">
    <property type="entry name" value="Malonyl_transacylase_ACP-bd"/>
</dbReference>
<dbReference type="OrthoDB" id="9805460at2"/>
<dbReference type="Pfam" id="PF00698">
    <property type="entry name" value="Acyl_transf_1"/>
    <property type="match status" value="1"/>
</dbReference>
<evidence type="ECO:0000256" key="4">
    <source>
        <dbReference type="PIRNR" id="PIRNR000446"/>
    </source>
</evidence>
<evidence type="ECO:0000313" key="7">
    <source>
        <dbReference type="EMBL" id="EET62671.1"/>
    </source>
</evidence>
<gene>
    <name evidence="7" type="primary">fabD</name>
    <name evidence="7" type="ORF">BRYFOR_05021</name>
</gene>
<keyword evidence="2 4" id="KW-0012">Acyltransferase</keyword>
<dbReference type="AlphaFoldDB" id="C6L8T2"/>
<name>C6L8T2_9FIRM</name>
<comment type="similarity">
    <text evidence="4">Belongs to the fabD family.</text>
</comment>
<evidence type="ECO:0000256" key="5">
    <source>
        <dbReference type="PIRSR" id="PIRSR000446-1"/>
    </source>
</evidence>
<dbReference type="InterPro" id="IPR024925">
    <property type="entry name" value="Malonyl_CoA-ACP_transAc"/>
</dbReference>
<evidence type="ECO:0000259" key="6">
    <source>
        <dbReference type="SMART" id="SM00827"/>
    </source>
</evidence>
<evidence type="ECO:0000313" key="8">
    <source>
        <dbReference type="Proteomes" id="UP000005561"/>
    </source>
</evidence>
<keyword evidence="1 4" id="KW-0808">Transferase</keyword>
<dbReference type="GO" id="GO:0004314">
    <property type="term" value="F:[acyl-carrier-protein] S-malonyltransferase activity"/>
    <property type="evidence" value="ECO:0007669"/>
    <property type="project" value="UniProtKB-EC"/>
</dbReference>
<dbReference type="STRING" id="168384.SAMN05660368_01658"/>
<dbReference type="PANTHER" id="PTHR42681:SF1">
    <property type="entry name" value="MALONYL-COA-ACYL CARRIER PROTEIN TRANSACYLASE, MITOCHONDRIAL"/>
    <property type="match status" value="1"/>
</dbReference>
<dbReference type="eggNOG" id="COG0331">
    <property type="taxonomic scope" value="Bacteria"/>
</dbReference>
<protein>
    <recommendedName>
        <fullName evidence="4">Malonyl CoA-acyl carrier protein transacylase</fullName>
        <ecNumber evidence="4">2.3.1.39</ecNumber>
    </recommendedName>
</protein>
<dbReference type="EC" id="2.3.1.39" evidence="4"/>
<evidence type="ECO:0000256" key="1">
    <source>
        <dbReference type="ARBA" id="ARBA00022679"/>
    </source>
</evidence>
<comment type="caution">
    <text evidence="7">The sequence shown here is derived from an EMBL/GenBank/DDBJ whole genome shotgun (WGS) entry which is preliminary data.</text>
</comment>
<dbReference type="GO" id="GO:0005829">
    <property type="term" value="C:cytosol"/>
    <property type="evidence" value="ECO:0007669"/>
    <property type="project" value="TreeGrafter"/>
</dbReference>
<dbReference type="InterPro" id="IPR014043">
    <property type="entry name" value="Acyl_transferase_dom"/>
</dbReference>
<dbReference type="EMBL" id="ACCL02000001">
    <property type="protein sequence ID" value="EET62671.1"/>
    <property type="molecule type" value="Genomic_DNA"/>
</dbReference>